<dbReference type="AlphaFoldDB" id="A0A6N3F7N7"/>
<gene>
    <name evidence="1" type="ORF">PCLFYP37_03062</name>
</gene>
<evidence type="ECO:0000313" key="1">
    <source>
        <dbReference type="EMBL" id="VYU48030.1"/>
    </source>
</evidence>
<protein>
    <submittedName>
        <fullName evidence="1">Uncharacterized protein</fullName>
    </submittedName>
</protein>
<dbReference type="EMBL" id="CACRUT010000016">
    <property type="protein sequence ID" value="VYU48030.1"/>
    <property type="molecule type" value="Genomic_DNA"/>
</dbReference>
<accession>A0A6N3F7N7</accession>
<name>A0A6N3F7N7_9BACT</name>
<reference evidence="1" key="1">
    <citation type="submission" date="2019-11" db="EMBL/GenBank/DDBJ databases">
        <authorList>
            <person name="Feng L."/>
        </authorList>
    </citation>
    <scope>NUCLEOTIDE SEQUENCE</scope>
    <source>
        <strain evidence="1">PclaraLFYP37</strain>
    </source>
</reference>
<organism evidence="1">
    <name type="scientific">Paraprevotella clara</name>
    <dbReference type="NCBI Taxonomy" id="454154"/>
    <lineage>
        <taxon>Bacteria</taxon>
        <taxon>Pseudomonadati</taxon>
        <taxon>Bacteroidota</taxon>
        <taxon>Bacteroidia</taxon>
        <taxon>Bacteroidales</taxon>
        <taxon>Prevotellaceae</taxon>
        <taxon>Paraprevotella</taxon>
    </lineage>
</organism>
<proteinExistence type="predicted"/>
<sequence>MPDFGFTIKEVSDAKVSESSLEETKKKNLWTFEASVEFLETDERATVNNLRKHTIVGNAEVQPYVSHGIITETVSEIKHLTITKIK</sequence>